<dbReference type="HOGENOM" id="CLU_082499_5_0_1"/>
<protein>
    <recommendedName>
        <fullName evidence="1">Myb/SANT-like domain-containing protein</fullName>
    </recommendedName>
</protein>
<dbReference type="InParanoid" id="A0A0D0BTI2"/>
<dbReference type="InterPro" id="IPR024752">
    <property type="entry name" value="Myb/SANT-like_dom"/>
</dbReference>
<dbReference type="Pfam" id="PF12776">
    <property type="entry name" value="Myb_DNA-bind_3"/>
    <property type="match status" value="1"/>
</dbReference>
<reference evidence="2 3" key="1">
    <citation type="submission" date="2014-04" db="EMBL/GenBank/DDBJ databases">
        <authorList>
            <consortium name="DOE Joint Genome Institute"/>
            <person name="Kuo A."/>
            <person name="Kohler A."/>
            <person name="Jargeat P."/>
            <person name="Nagy L.G."/>
            <person name="Floudas D."/>
            <person name="Copeland A."/>
            <person name="Barry K.W."/>
            <person name="Cichocki N."/>
            <person name="Veneault-Fourrey C."/>
            <person name="LaButti K."/>
            <person name="Lindquist E.A."/>
            <person name="Lipzen A."/>
            <person name="Lundell T."/>
            <person name="Morin E."/>
            <person name="Murat C."/>
            <person name="Sun H."/>
            <person name="Tunlid A."/>
            <person name="Henrissat B."/>
            <person name="Grigoriev I.V."/>
            <person name="Hibbett D.S."/>
            <person name="Martin F."/>
            <person name="Nordberg H.P."/>
            <person name="Cantor M.N."/>
            <person name="Hua S.X."/>
        </authorList>
    </citation>
    <scope>NUCLEOTIDE SEQUENCE [LARGE SCALE GENOMIC DNA]</scope>
    <source>
        <strain evidence="2 3">Ve08.2h10</strain>
    </source>
</reference>
<accession>A0A0D0BTI2</accession>
<proteinExistence type="predicted"/>
<gene>
    <name evidence="2" type="ORF">PAXRUDRAFT_126897</name>
</gene>
<dbReference type="OrthoDB" id="2690769at2759"/>
<name>A0A0D0BTI2_9AGAM</name>
<feature type="domain" description="Myb/SANT-like" evidence="1">
    <location>
        <begin position="3"/>
        <end position="85"/>
    </location>
</feature>
<reference evidence="3" key="2">
    <citation type="submission" date="2015-01" db="EMBL/GenBank/DDBJ databases">
        <title>Evolutionary Origins and Diversification of the Mycorrhizal Mutualists.</title>
        <authorList>
            <consortium name="DOE Joint Genome Institute"/>
            <consortium name="Mycorrhizal Genomics Consortium"/>
            <person name="Kohler A."/>
            <person name="Kuo A."/>
            <person name="Nagy L.G."/>
            <person name="Floudas D."/>
            <person name="Copeland A."/>
            <person name="Barry K.W."/>
            <person name="Cichocki N."/>
            <person name="Veneault-Fourrey C."/>
            <person name="LaButti K."/>
            <person name="Lindquist E.A."/>
            <person name="Lipzen A."/>
            <person name="Lundell T."/>
            <person name="Morin E."/>
            <person name="Murat C."/>
            <person name="Riley R."/>
            <person name="Ohm R."/>
            <person name="Sun H."/>
            <person name="Tunlid A."/>
            <person name="Henrissat B."/>
            <person name="Grigoriev I.V."/>
            <person name="Hibbett D.S."/>
            <person name="Martin F."/>
        </authorList>
    </citation>
    <scope>NUCLEOTIDE SEQUENCE [LARGE SCALE GENOMIC DNA]</scope>
    <source>
        <strain evidence="3">Ve08.2h10</strain>
    </source>
</reference>
<feature type="non-terminal residue" evidence="2">
    <location>
        <position position="1"/>
    </location>
</feature>
<evidence type="ECO:0000313" key="3">
    <source>
        <dbReference type="Proteomes" id="UP000054538"/>
    </source>
</evidence>
<keyword evidence="3" id="KW-1185">Reference proteome</keyword>
<evidence type="ECO:0000259" key="1">
    <source>
        <dbReference type="Pfam" id="PF12776"/>
    </source>
</evidence>
<sequence length="100" mass="11540">KAQWNSGKVTALINYLYNHHAQCANSRNFRMATYNMAAITIMKDHKDGPKKTGMMCKNKWLKKTYNAIETYWSQSGVHWDNNHGTNIMGNVAKIVWDGYI</sequence>
<dbReference type="EMBL" id="KN828598">
    <property type="protein sequence ID" value="KIK74747.1"/>
    <property type="molecule type" value="Genomic_DNA"/>
</dbReference>
<evidence type="ECO:0000313" key="2">
    <source>
        <dbReference type="EMBL" id="KIK74747.1"/>
    </source>
</evidence>
<organism evidence="2 3">
    <name type="scientific">Paxillus rubicundulus Ve08.2h10</name>
    <dbReference type="NCBI Taxonomy" id="930991"/>
    <lineage>
        <taxon>Eukaryota</taxon>
        <taxon>Fungi</taxon>
        <taxon>Dikarya</taxon>
        <taxon>Basidiomycota</taxon>
        <taxon>Agaricomycotina</taxon>
        <taxon>Agaricomycetes</taxon>
        <taxon>Agaricomycetidae</taxon>
        <taxon>Boletales</taxon>
        <taxon>Paxilineae</taxon>
        <taxon>Paxillaceae</taxon>
        <taxon>Paxillus</taxon>
    </lineage>
</organism>
<feature type="non-terminal residue" evidence="2">
    <location>
        <position position="100"/>
    </location>
</feature>
<dbReference type="AlphaFoldDB" id="A0A0D0BTI2"/>
<dbReference type="Proteomes" id="UP000054538">
    <property type="component" value="Unassembled WGS sequence"/>
</dbReference>